<name>E6Q612_9ZZZZ</name>
<dbReference type="PANTHER" id="PTHR37419:SF8">
    <property type="entry name" value="TOXIN YJJJ"/>
    <property type="match status" value="1"/>
</dbReference>
<dbReference type="EMBL" id="CABO01000039">
    <property type="protein sequence ID" value="CBI02633.1"/>
    <property type="molecule type" value="Genomic_DNA"/>
</dbReference>
<sequence>MKIPAGVPLEVSFAFAPGVLVPVGRLALTRTDVAFEYAPTLAQRPLVLSPLFDSPSTTGLLYPTNAPDFHGLSGVFAHSLPDAWGEMLVRRRAEREGIPYASLTALDQLAIVGRRGPGALVYAPEITQEEEARIDLDALAASATEVLDGQETAALEQLERLGGSSGGARPKVLVGMNAAGQFVAGDADVPEGFSHWIIKFRNSANDVEDIGALEATYADMARAAGLSMSATRLIEGKRGRYFATERFDRLDGNRRLHMLSAAALLEVPWHEPTMGYDDLMKLSRRMTGSEAAVDDMYRRMIFNVLAHNRDDHANQHAFLMDERGGWTLSPAFDLTYSRGPGTGERYMDVVGRGGDDITRSTFEKAAKVQGIKASQAAEIIDEVSTVVNDFAVFANAYDLKKSVLKEVDRDLQRGLARFMPPSVIKSTPL</sequence>
<evidence type="ECO:0000259" key="4">
    <source>
        <dbReference type="Pfam" id="PF13657"/>
    </source>
</evidence>
<evidence type="ECO:0000259" key="3">
    <source>
        <dbReference type="Pfam" id="PF07804"/>
    </source>
</evidence>
<dbReference type="InterPro" id="IPR052028">
    <property type="entry name" value="HipA_Ser/Thr_kinase"/>
</dbReference>
<dbReference type="Pfam" id="PF07804">
    <property type="entry name" value="HipA_C"/>
    <property type="match status" value="1"/>
</dbReference>
<evidence type="ECO:0000256" key="2">
    <source>
        <dbReference type="ARBA" id="ARBA00022777"/>
    </source>
</evidence>
<accession>E6Q612</accession>
<evidence type="ECO:0000256" key="1">
    <source>
        <dbReference type="ARBA" id="ARBA00022679"/>
    </source>
</evidence>
<dbReference type="PANTHER" id="PTHR37419">
    <property type="entry name" value="SERINE/THREONINE-PROTEIN KINASE TOXIN HIPA"/>
    <property type="match status" value="1"/>
</dbReference>
<evidence type="ECO:0000313" key="5">
    <source>
        <dbReference type="EMBL" id="CBI02633.1"/>
    </source>
</evidence>
<dbReference type="InterPro" id="IPR017508">
    <property type="entry name" value="HipA_N1"/>
</dbReference>
<comment type="caution">
    <text evidence="5">The sequence shown here is derived from an EMBL/GenBank/DDBJ whole genome shotgun (WGS) entry which is preliminary data.</text>
</comment>
<keyword evidence="1" id="KW-0808">Transferase</keyword>
<dbReference type="AlphaFoldDB" id="E6Q612"/>
<feature type="domain" description="HipA-like C-terminal" evidence="3">
    <location>
        <begin position="164"/>
        <end position="387"/>
    </location>
</feature>
<feature type="domain" description="HipA N-terminal subdomain 1" evidence="4">
    <location>
        <begin position="22"/>
        <end position="122"/>
    </location>
</feature>
<proteinExistence type="predicted"/>
<reference evidence="5" key="1">
    <citation type="submission" date="2009-10" db="EMBL/GenBank/DDBJ databases">
        <title>Diversity of trophic interactions inside an arsenic-rich microbial ecosystem.</title>
        <authorList>
            <person name="Bertin P.N."/>
            <person name="Heinrich-Salmeron A."/>
            <person name="Pelletier E."/>
            <person name="Goulhen-Chollet F."/>
            <person name="Arsene-Ploetze F."/>
            <person name="Gallien S."/>
            <person name="Calteau A."/>
            <person name="Vallenet D."/>
            <person name="Casiot C."/>
            <person name="Chane-Woon-Ming B."/>
            <person name="Giloteaux L."/>
            <person name="Barakat M."/>
            <person name="Bonnefoy V."/>
            <person name="Bruneel O."/>
            <person name="Chandler M."/>
            <person name="Cleiss J."/>
            <person name="Duran R."/>
            <person name="Elbaz-Poulichet F."/>
            <person name="Fonknechten N."/>
            <person name="Lauga B."/>
            <person name="Mornico D."/>
            <person name="Ortet P."/>
            <person name="Schaeffer C."/>
            <person name="Siguier P."/>
            <person name="Alexander Thil Smith A."/>
            <person name="Van Dorsselaer A."/>
            <person name="Weissenbach J."/>
            <person name="Medigue C."/>
            <person name="Le Paslier D."/>
        </authorList>
    </citation>
    <scope>NUCLEOTIDE SEQUENCE</scope>
</reference>
<dbReference type="GO" id="GO:0004674">
    <property type="term" value="F:protein serine/threonine kinase activity"/>
    <property type="evidence" value="ECO:0007669"/>
    <property type="project" value="TreeGrafter"/>
</dbReference>
<keyword evidence="2" id="KW-0418">Kinase</keyword>
<organism evidence="5">
    <name type="scientific">mine drainage metagenome</name>
    <dbReference type="NCBI Taxonomy" id="410659"/>
    <lineage>
        <taxon>unclassified sequences</taxon>
        <taxon>metagenomes</taxon>
        <taxon>ecological metagenomes</taxon>
    </lineage>
</organism>
<gene>
    <name evidence="5" type="ORF">CARN4_2481</name>
</gene>
<dbReference type="GO" id="GO:0005829">
    <property type="term" value="C:cytosol"/>
    <property type="evidence" value="ECO:0007669"/>
    <property type="project" value="TreeGrafter"/>
</dbReference>
<dbReference type="Pfam" id="PF13657">
    <property type="entry name" value="Couple_hipA"/>
    <property type="match status" value="1"/>
</dbReference>
<protein>
    <submittedName>
        <fullName evidence="5">HipA-like</fullName>
    </submittedName>
</protein>
<dbReference type="InterPro" id="IPR012893">
    <property type="entry name" value="HipA-like_C"/>
</dbReference>